<dbReference type="SUPFAM" id="SSF56176">
    <property type="entry name" value="FAD-binding/transporter-associated domain-like"/>
    <property type="match status" value="1"/>
</dbReference>
<dbReference type="InterPro" id="IPR006094">
    <property type="entry name" value="Oxid_FAD_bind_N"/>
</dbReference>
<keyword evidence="3" id="KW-0285">Flavoprotein</keyword>
<dbReference type="Gene3D" id="3.40.462.20">
    <property type="match status" value="1"/>
</dbReference>
<dbReference type="InterPro" id="IPR016166">
    <property type="entry name" value="FAD-bd_PCMH"/>
</dbReference>
<evidence type="ECO:0000256" key="3">
    <source>
        <dbReference type="ARBA" id="ARBA00022630"/>
    </source>
</evidence>
<dbReference type="Proteomes" id="UP001610335">
    <property type="component" value="Unassembled WGS sequence"/>
</dbReference>
<comment type="cofactor">
    <cofactor evidence="1">
        <name>FAD</name>
        <dbReference type="ChEBI" id="CHEBI:57692"/>
    </cofactor>
</comment>
<dbReference type="PROSITE" id="PS51387">
    <property type="entry name" value="FAD_PCMH"/>
    <property type="match status" value="1"/>
</dbReference>
<dbReference type="InterPro" id="IPR050416">
    <property type="entry name" value="FAD-linked_Oxidoreductase"/>
</dbReference>
<dbReference type="EMBL" id="JBFXLS010000036">
    <property type="protein sequence ID" value="KAL2825437.1"/>
    <property type="molecule type" value="Genomic_DNA"/>
</dbReference>
<reference evidence="7 8" key="1">
    <citation type="submission" date="2024-07" db="EMBL/GenBank/DDBJ databases">
        <title>Section-level genome sequencing and comparative genomics of Aspergillus sections Usti and Cavernicolus.</title>
        <authorList>
            <consortium name="Lawrence Berkeley National Laboratory"/>
            <person name="Nybo J.L."/>
            <person name="Vesth T.C."/>
            <person name="Theobald S."/>
            <person name="Frisvad J.C."/>
            <person name="Larsen T.O."/>
            <person name="Kjaerboelling I."/>
            <person name="Rothschild-Mancinelli K."/>
            <person name="Lyhne E.K."/>
            <person name="Kogle M.E."/>
            <person name="Barry K."/>
            <person name="Clum A."/>
            <person name="Na H."/>
            <person name="Ledsgaard L."/>
            <person name="Lin J."/>
            <person name="Lipzen A."/>
            <person name="Kuo A."/>
            <person name="Riley R."/>
            <person name="Mondo S."/>
            <person name="LaButti K."/>
            <person name="Haridas S."/>
            <person name="Pangalinan J."/>
            <person name="Salamov A.A."/>
            <person name="Simmons B.A."/>
            <person name="Magnuson J.K."/>
            <person name="Chen J."/>
            <person name="Drula E."/>
            <person name="Henrissat B."/>
            <person name="Wiebenga A."/>
            <person name="Lubbers R.J."/>
            <person name="Gomes A.C."/>
            <person name="Makela M.R."/>
            <person name="Stajich J."/>
            <person name="Grigoriev I.V."/>
            <person name="Mortensen U.H."/>
            <person name="De vries R.P."/>
            <person name="Baker S.E."/>
            <person name="Andersen M.R."/>
        </authorList>
    </citation>
    <scope>NUCLEOTIDE SEQUENCE [LARGE SCALE GENOMIC DNA]</scope>
    <source>
        <strain evidence="7 8">CBS 600.67</strain>
    </source>
</reference>
<dbReference type="InterPro" id="IPR016169">
    <property type="entry name" value="FAD-bd_PCMH_sub2"/>
</dbReference>
<evidence type="ECO:0000313" key="7">
    <source>
        <dbReference type="EMBL" id="KAL2825437.1"/>
    </source>
</evidence>
<evidence type="ECO:0000256" key="5">
    <source>
        <dbReference type="ARBA" id="ARBA00023002"/>
    </source>
</evidence>
<feature type="domain" description="FAD-binding PCMH-type" evidence="6">
    <location>
        <begin position="42"/>
        <end position="214"/>
    </location>
</feature>
<dbReference type="Pfam" id="PF01565">
    <property type="entry name" value="FAD_binding_4"/>
    <property type="match status" value="1"/>
</dbReference>
<comment type="caution">
    <text evidence="7">The sequence shown here is derived from an EMBL/GenBank/DDBJ whole genome shotgun (WGS) entry which is preliminary data.</text>
</comment>
<evidence type="ECO:0000259" key="6">
    <source>
        <dbReference type="PROSITE" id="PS51387"/>
    </source>
</evidence>
<dbReference type="InterPro" id="IPR036318">
    <property type="entry name" value="FAD-bd_PCMH-like_sf"/>
</dbReference>
<sequence length="472" mass="50676">MAGITRTSIVSLLSDQSWSANTLLSKPGASEFTEATARWNSYQAPTYAAALSVGSEEDLTTAVTLATAHKIPFLATGGRHGYGSTLGKLQDGLALDLSPLNNMTIDASAGTLTVGPGVILSDIIEPVFKAGYQIQTGTCSCVGMIGITLGAGIGRLVGTNGLMIDALLSARVVTATGKVLEVSSTSNPDLFWAIRGAGQNFGILTSATYQLHPVTSTYTSVDLIFPADLHVTFFNALASFNISAKWAIAAQIFFNTDTGEPAIMASCVYHGPQDEALALLAPILDLGPVYRTVIEVPWNRLNAEAAFGSDTETCIRGSIHDIYGVTLRKRTAETWISVFGMLSKFYESNPDARGSVVLFEVWANHAAVAVPDDETAYPWRDAEVYMIIQGTWPPGNNSAQDAFTATAREVRATLASTSGYDDLAVYVNYAKGDEKLEQIYGARKLPRLVELKRRYDPDNVFRFHHALPMGLP</sequence>
<keyword evidence="4" id="KW-0274">FAD</keyword>
<evidence type="ECO:0000256" key="2">
    <source>
        <dbReference type="ARBA" id="ARBA00005466"/>
    </source>
</evidence>
<dbReference type="PANTHER" id="PTHR42973">
    <property type="entry name" value="BINDING OXIDOREDUCTASE, PUTATIVE (AFU_ORTHOLOGUE AFUA_1G17690)-RELATED"/>
    <property type="match status" value="1"/>
</dbReference>
<keyword evidence="5" id="KW-0560">Oxidoreductase</keyword>
<gene>
    <name evidence="7" type="ORF">BDW59DRAFT_146218</name>
</gene>
<proteinExistence type="inferred from homology"/>
<comment type="similarity">
    <text evidence="2">Belongs to the oxygen-dependent FAD-linked oxidoreductase family.</text>
</comment>
<dbReference type="Gene3D" id="3.30.465.10">
    <property type="match status" value="1"/>
</dbReference>
<evidence type="ECO:0000256" key="1">
    <source>
        <dbReference type="ARBA" id="ARBA00001974"/>
    </source>
</evidence>
<name>A0ABR4ICT6_9EURO</name>
<evidence type="ECO:0000256" key="4">
    <source>
        <dbReference type="ARBA" id="ARBA00022827"/>
    </source>
</evidence>
<protein>
    <submittedName>
        <fullName evidence="7">FAD-binding domain-containing protein</fullName>
    </submittedName>
</protein>
<dbReference type="InterPro" id="IPR012951">
    <property type="entry name" value="BBE"/>
</dbReference>
<dbReference type="Pfam" id="PF08031">
    <property type="entry name" value="BBE"/>
    <property type="match status" value="1"/>
</dbReference>
<dbReference type="PANTHER" id="PTHR42973:SF9">
    <property type="entry name" value="FAD-BINDING PCMH-TYPE DOMAIN-CONTAINING PROTEIN-RELATED"/>
    <property type="match status" value="1"/>
</dbReference>
<evidence type="ECO:0000313" key="8">
    <source>
        <dbReference type="Proteomes" id="UP001610335"/>
    </source>
</evidence>
<keyword evidence="8" id="KW-1185">Reference proteome</keyword>
<organism evidence="7 8">
    <name type="scientific">Aspergillus cavernicola</name>
    <dbReference type="NCBI Taxonomy" id="176166"/>
    <lineage>
        <taxon>Eukaryota</taxon>
        <taxon>Fungi</taxon>
        <taxon>Dikarya</taxon>
        <taxon>Ascomycota</taxon>
        <taxon>Pezizomycotina</taxon>
        <taxon>Eurotiomycetes</taxon>
        <taxon>Eurotiomycetidae</taxon>
        <taxon>Eurotiales</taxon>
        <taxon>Aspergillaceae</taxon>
        <taxon>Aspergillus</taxon>
        <taxon>Aspergillus subgen. Nidulantes</taxon>
    </lineage>
</organism>
<accession>A0ABR4ICT6</accession>